<evidence type="ECO:0000256" key="7">
    <source>
        <dbReference type="SAM" id="MobiDB-lite"/>
    </source>
</evidence>
<dbReference type="HAMAP" id="MF_01057">
    <property type="entry name" value="tRNA_methyltr_TrmB"/>
    <property type="match status" value="1"/>
</dbReference>
<comment type="catalytic activity">
    <reaction evidence="1">
        <text>guanosine(46) in tRNA + S-adenosyl-L-methionine = N(7)-methylguanosine(46) in tRNA + S-adenosyl-L-homocysteine</text>
        <dbReference type="Rhea" id="RHEA:42708"/>
        <dbReference type="Rhea" id="RHEA-COMP:10188"/>
        <dbReference type="Rhea" id="RHEA-COMP:10189"/>
        <dbReference type="ChEBI" id="CHEBI:57856"/>
        <dbReference type="ChEBI" id="CHEBI:59789"/>
        <dbReference type="ChEBI" id="CHEBI:74269"/>
        <dbReference type="ChEBI" id="CHEBI:74480"/>
        <dbReference type="EC" id="2.1.1.33"/>
    </reaction>
</comment>
<name>A0AAD8XY03_9STRA</name>
<accession>A0AAD8XY03</accession>
<evidence type="ECO:0000313" key="9">
    <source>
        <dbReference type="Proteomes" id="UP001224775"/>
    </source>
</evidence>
<sequence length="361" mass="40907">MEAGAISSSDGGCSDEQQEHDENHSQEVQKYEARKPKWWMKLSGRRGTRAQRQTIERMTQCGYCFSRQVLSDFSRVNNSAKHSSSAAEQLSSDSWRRVWWNRSLAVVDENDDAAQVTPIIDTVSNSRNVKHAQKIQSMYSNKSPLVPQKFERIVLEIGFGSGDNILANAMRDKSTLFVGSEIHQPGCGTVLQKMEAEMGLKMRAEGSDIEEKKIDTTTSISSENSGDAPNKATSYENVRILQGDGVKLLSHLPCKYLDAILITFPDPWPKEGHSHWRVVQPNVLVEMHRVLKCDGKVFVATDAECFNDWTRNIFTQESSKGDWEEVTPCPNRSTWLPIVSYYEQKGIDEGRHTMLQCWKKK</sequence>
<organism evidence="8 9">
    <name type="scientific">Skeletonema marinoi</name>
    <dbReference type="NCBI Taxonomy" id="267567"/>
    <lineage>
        <taxon>Eukaryota</taxon>
        <taxon>Sar</taxon>
        <taxon>Stramenopiles</taxon>
        <taxon>Ochrophyta</taxon>
        <taxon>Bacillariophyta</taxon>
        <taxon>Coscinodiscophyceae</taxon>
        <taxon>Thalassiosirophycidae</taxon>
        <taxon>Thalassiosirales</taxon>
        <taxon>Skeletonemataceae</taxon>
        <taxon>Skeletonema</taxon>
        <taxon>Skeletonema marinoi-dohrnii complex</taxon>
    </lineage>
</organism>
<keyword evidence="5" id="KW-0949">S-adenosyl-L-methionine</keyword>
<dbReference type="Proteomes" id="UP001224775">
    <property type="component" value="Unassembled WGS sequence"/>
</dbReference>
<evidence type="ECO:0000256" key="5">
    <source>
        <dbReference type="ARBA" id="ARBA00022691"/>
    </source>
</evidence>
<evidence type="ECO:0000313" key="8">
    <source>
        <dbReference type="EMBL" id="KAK1735969.1"/>
    </source>
</evidence>
<gene>
    <name evidence="8" type="ORF">QTG54_013105</name>
</gene>
<feature type="compositionally biased region" description="Polar residues" evidence="7">
    <location>
        <begin position="1"/>
        <end position="11"/>
    </location>
</feature>
<keyword evidence="4 8" id="KW-0808">Transferase</keyword>
<feature type="region of interest" description="Disordered" evidence="7">
    <location>
        <begin position="1"/>
        <end position="30"/>
    </location>
</feature>
<dbReference type="InterPro" id="IPR055361">
    <property type="entry name" value="tRNA_methyltr_TrmB_bact"/>
</dbReference>
<dbReference type="PANTHER" id="PTHR23417">
    <property type="entry name" value="3-DEOXY-D-MANNO-OCTULOSONIC-ACID TRANSFERASE/TRNA GUANINE-N 7 - -METHYLTRANSFERASE"/>
    <property type="match status" value="1"/>
</dbReference>
<reference evidence="8" key="1">
    <citation type="submission" date="2023-06" db="EMBL/GenBank/DDBJ databases">
        <title>Survivors Of The Sea: Transcriptome response of Skeletonema marinoi to long-term dormancy.</title>
        <authorList>
            <person name="Pinder M.I.M."/>
            <person name="Kourtchenko O."/>
            <person name="Robertson E.K."/>
            <person name="Larsson T."/>
            <person name="Maumus F."/>
            <person name="Osuna-Cruz C.M."/>
            <person name="Vancaester E."/>
            <person name="Stenow R."/>
            <person name="Vandepoele K."/>
            <person name="Ploug H."/>
            <person name="Bruchert V."/>
            <person name="Godhe A."/>
            <person name="Topel M."/>
        </authorList>
    </citation>
    <scope>NUCLEOTIDE SEQUENCE</scope>
    <source>
        <strain evidence="8">R05AC</strain>
    </source>
</reference>
<dbReference type="AlphaFoldDB" id="A0AAD8XY03"/>
<dbReference type="PANTHER" id="PTHR23417:SF14">
    <property type="entry name" value="PENTACOTRIPEPTIDE-REPEAT REGION OF PRORP DOMAIN-CONTAINING PROTEIN"/>
    <property type="match status" value="1"/>
</dbReference>
<dbReference type="GO" id="GO:0008176">
    <property type="term" value="F:tRNA (guanine(46)-N7)-methyltransferase activity"/>
    <property type="evidence" value="ECO:0007669"/>
    <property type="project" value="UniProtKB-EC"/>
</dbReference>
<keyword evidence="3 8" id="KW-0489">Methyltransferase</keyword>
<evidence type="ECO:0000256" key="1">
    <source>
        <dbReference type="ARBA" id="ARBA00000142"/>
    </source>
</evidence>
<proteinExistence type="inferred from homology"/>
<evidence type="ECO:0000256" key="6">
    <source>
        <dbReference type="ARBA" id="ARBA00022694"/>
    </source>
</evidence>
<dbReference type="SUPFAM" id="SSF53335">
    <property type="entry name" value="S-adenosyl-L-methionine-dependent methyltransferases"/>
    <property type="match status" value="1"/>
</dbReference>
<evidence type="ECO:0000256" key="2">
    <source>
        <dbReference type="ARBA" id="ARBA00011977"/>
    </source>
</evidence>
<evidence type="ECO:0000256" key="3">
    <source>
        <dbReference type="ARBA" id="ARBA00022603"/>
    </source>
</evidence>
<dbReference type="InterPro" id="IPR003358">
    <property type="entry name" value="tRNA_(Gua-N-7)_MeTrfase_Trmb"/>
</dbReference>
<dbReference type="PROSITE" id="PS51625">
    <property type="entry name" value="SAM_MT_TRMB"/>
    <property type="match status" value="1"/>
</dbReference>
<dbReference type="Gene3D" id="3.40.50.150">
    <property type="entry name" value="Vaccinia Virus protein VP39"/>
    <property type="match status" value="1"/>
</dbReference>
<comment type="caution">
    <text evidence="8">The sequence shown here is derived from an EMBL/GenBank/DDBJ whole genome shotgun (WGS) entry which is preliminary data.</text>
</comment>
<feature type="compositionally biased region" description="Polar residues" evidence="7">
    <location>
        <begin position="216"/>
        <end position="231"/>
    </location>
</feature>
<feature type="compositionally biased region" description="Basic and acidic residues" evidence="7">
    <location>
        <begin position="20"/>
        <end position="30"/>
    </location>
</feature>
<keyword evidence="6" id="KW-0819">tRNA processing</keyword>
<protein>
    <recommendedName>
        <fullName evidence="2">tRNA (guanine(46)-N(7))-methyltransferase</fullName>
        <ecNumber evidence="2">2.1.1.33</ecNumber>
    </recommendedName>
</protein>
<dbReference type="Pfam" id="PF02390">
    <property type="entry name" value="Methyltransf_4"/>
    <property type="match status" value="1"/>
</dbReference>
<dbReference type="EC" id="2.1.1.33" evidence="2"/>
<feature type="region of interest" description="Disordered" evidence="7">
    <location>
        <begin position="204"/>
        <end position="231"/>
    </location>
</feature>
<keyword evidence="9" id="KW-1185">Reference proteome</keyword>
<dbReference type="InterPro" id="IPR029063">
    <property type="entry name" value="SAM-dependent_MTases_sf"/>
</dbReference>
<dbReference type="EMBL" id="JATAAI010000030">
    <property type="protein sequence ID" value="KAK1735969.1"/>
    <property type="molecule type" value="Genomic_DNA"/>
</dbReference>
<feature type="compositionally biased region" description="Basic and acidic residues" evidence="7">
    <location>
        <begin position="204"/>
        <end position="215"/>
    </location>
</feature>
<evidence type="ECO:0000256" key="4">
    <source>
        <dbReference type="ARBA" id="ARBA00022679"/>
    </source>
</evidence>
<dbReference type="GO" id="GO:0043527">
    <property type="term" value="C:tRNA methyltransferase complex"/>
    <property type="evidence" value="ECO:0007669"/>
    <property type="project" value="TreeGrafter"/>
</dbReference>